<protein>
    <submittedName>
        <fullName evidence="2">Uncharacterized protein</fullName>
    </submittedName>
</protein>
<dbReference type="EMBL" id="CP006731">
    <property type="protein sequence ID" value="AHB69547.1"/>
    <property type="molecule type" value="Genomic_DNA"/>
</dbReference>
<dbReference type="KEGG" id="csi:P262_01667"/>
<dbReference type="RefSeq" id="WP_023898280.1">
    <property type="nucleotide sequence ID" value="NC_023032.1"/>
</dbReference>
<evidence type="ECO:0000313" key="3">
    <source>
        <dbReference type="Proteomes" id="UP000018545"/>
    </source>
</evidence>
<evidence type="ECO:0000313" key="1">
    <source>
        <dbReference type="EMBL" id="AHB69547.1"/>
    </source>
</evidence>
<dbReference type="HOGENOM" id="CLU_1335689_0_0_6"/>
<dbReference type="AlphaFoldDB" id="V5U2M1"/>
<dbReference type="KEGG" id="csi:P262_04534"/>
<organism evidence="2 3">
    <name type="scientific">Cronobacter malonaticus</name>
    <dbReference type="NCBI Taxonomy" id="413503"/>
    <lineage>
        <taxon>Bacteria</taxon>
        <taxon>Pseudomonadati</taxon>
        <taxon>Pseudomonadota</taxon>
        <taxon>Gammaproteobacteria</taxon>
        <taxon>Enterobacterales</taxon>
        <taxon>Enterobacteriaceae</taxon>
        <taxon>Cronobacter</taxon>
    </lineage>
</organism>
<sequence>MSTISNEQAKDLRNAFKCWQQDYDPVEDKEQYDMFGLGVVAMDELLALRKERERAEPAYYLNQIDYGDGEGFELRAYFRELDAMKSKDDFGGVVIPAYTAPPAPSIADDSLPYDPQIAEYEQMMEAEQAQADTTSQQFESLAGKAVVPDGWKLVPVELTKEMRGKIHPFAEATCLNCGRQVVADCEDNVTASWNDMLAVAPEPCK</sequence>
<evidence type="ECO:0000313" key="2">
    <source>
        <dbReference type="EMBL" id="AHB71603.1"/>
    </source>
</evidence>
<name>V5U2M1_9ENTR</name>
<dbReference type="PATRIC" id="fig|1401659.3.peg.1179"/>
<accession>V5U2M1</accession>
<dbReference type="EMBL" id="CP006731">
    <property type="protein sequence ID" value="AHB71603.1"/>
    <property type="molecule type" value="Genomic_DNA"/>
</dbReference>
<gene>
    <name evidence="1" type="ORF">P262_01667</name>
    <name evidence="2" type="ORF">P262_04534</name>
</gene>
<proteinExistence type="predicted"/>
<dbReference type="Proteomes" id="UP000018545">
    <property type="component" value="Chromosome"/>
</dbReference>
<reference evidence="2 3" key="1">
    <citation type="journal article" date="2014" name="Genome Announc.">
        <title>Complete Genome Sequence of Cronobacter sakazakii Strain CMCC 45402.</title>
        <authorList>
            <person name="Zhao Z."/>
            <person name="Wang L."/>
            <person name="Wang B."/>
            <person name="Liang H."/>
            <person name="Ye Q."/>
            <person name="Zeng M."/>
        </authorList>
    </citation>
    <scope>NUCLEOTIDE SEQUENCE [LARGE SCALE GENOMIC DNA]</scope>
    <source>
        <strain evidence="3">45402</strain>
        <strain evidence="2">CMCC45402</strain>
    </source>
</reference>